<dbReference type="STRING" id="64702.SAMN05443377_12310"/>
<proteinExistence type="predicted"/>
<dbReference type="Pfam" id="PF08666">
    <property type="entry name" value="SAF"/>
    <property type="match status" value="1"/>
</dbReference>
<name>A0A1H9THA2_9ACTN</name>
<dbReference type="EMBL" id="FOGZ01000023">
    <property type="protein sequence ID" value="SER96466.1"/>
    <property type="molecule type" value="Genomic_DNA"/>
</dbReference>
<organism evidence="2 3">
    <name type="scientific">Propionibacterium cyclohexanicum</name>
    <dbReference type="NCBI Taxonomy" id="64702"/>
    <lineage>
        <taxon>Bacteria</taxon>
        <taxon>Bacillati</taxon>
        <taxon>Actinomycetota</taxon>
        <taxon>Actinomycetes</taxon>
        <taxon>Propionibacteriales</taxon>
        <taxon>Propionibacteriaceae</taxon>
        <taxon>Propionibacterium</taxon>
    </lineage>
</organism>
<dbReference type="AlphaFoldDB" id="A0A1H9THA2"/>
<protein>
    <submittedName>
        <fullName evidence="2">SAF domain-containing protein</fullName>
    </submittedName>
</protein>
<dbReference type="CDD" id="cd11614">
    <property type="entry name" value="SAF_CpaB_FlgA_like"/>
    <property type="match status" value="1"/>
</dbReference>
<gene>
    <name evidence="2" type="ORF">SAMN05443377_12310</name>
</gene>
<feature type="domain" description="SAF" evidence="1">
    <location>
        <begin position="54"/>
        <end position="117"/>
    </location>
</feature>
<reference evidence="2 3" key="1">
    <citation type="submission" date="2016-10" db="EMBL/GenBank/DDBJ databases">
        <authorList>
            <person name="de Groot N.N."/>
        </authorList>
    </citation>
    <scope>NUCLEOTIDE SEQUENCE [LARGE SCALE GENOMIC DNA]</scope>
    <source>
        <strain evidence="2 3">DSM 16859</strain>
    </source>
</reference>
<evidence type="ECO:0000313" key="3">
    <source>
        <dbReference type="Proteomes" id="UP000198815"/>
    </source>
</evidence>
<dbReference type="Proteomes" id="UP000198815">
    <property type="component" value="Unassembled WGS sequence"/>
</dbReference>
<dbReference type="InterPro" id="IPR013974">
    <property type="entry name" value="SAF"/>
</dbReference>
<evidence type="ECO:0000313" key="2">
    <source>
        <dbReference type="EMBL" id="SER96466.1"/>
    </source>
</evidence>
<dbReference type="OrthoDB" id="3789761at2"/>
<accession>A0A1H9THA2</accession>
<evidence type="ECO:0000259" key="1">
    <source>
        <dbReference type="SMART" id="SM00858"/>
    </source>
</evidence>
<dbReference type="RefSeq" id="WP_091970739.1">
    <property type="nucleotide sequence ID" value="NZ_FOGZ01000023.1"/>
</dbReference>
<sequence>MATTLRATSGLFRRAPAPAVRARRSPRLIVLGLLCACLGGLGSAFAIRQLTDARQVVVVAHEMARGELVGADDLTTLSVGAAPGVAVVPAAQLDSLVGRTALADLHRGAVLPPGAVGDPLIPAGRSRVGLSLPAGRVPGALTVGSPIVVASAPGPKDDASVQVTLVRVDAQVASQPVSQPNGGLAFDVELAESAALQVATLAAAERLVVVSKGGS</sequence>
<keyword evidence="3" id="KW-1185">Reference proteome</keyword>
<dbReference type="SMART" id="SM00858">
    <property type="entry name" value="SAF"/>
    <property type="match status" value="1"/>
</dbReference>